<dbReference type="Proteomes" id="UP000070299">
    <property type="component" value="Unassembled WGS sequence"/>
</dbReference>
<keyword evidence="2" id="KW-0175">Coiled coil</keyword>
<dbReference type="STRING" id="1799789.AX660_10550"/>
<dbReference type="RefSeq" id="WP_068374776.1">
    <property type="nucleotide sequence ID" value="NZ_LSNE01000003.1"/>
</dbReference>
<evidence type="ECO:0000259" key="5">
    <source>
        <dbReference type="PROSITE" id="PS50887"/>
    </source>
</evidence>
<sequence>MGNFDNQTLKNLLENANIAVVIHKWDTSVVYANPTALRLLRLSYEQMIGKDAFDPQWRFIDEASHTLLNEQFPVSQVKRFKNPIYNMVLGVIDGSQDKPSWFMVNAYPEIAETDKNSFIVVTFNDITDKKSLFSFQSIVDNAQDIIIVTEADDLLKPLGPRIVYVNNAFEKLTGYSREEVIGETPRILQGKETDQEELDRIREALQNKQNVSAKLRNYTKTGHPYWLSLNIFPLRNKYNEVTHFAAIERDVTSEIYSAEQLETHNKNLKELKSNLEKIVRIRTQELHDVNKKLHRFAYYDVLTKIPNRRCFLEQAKQQISRAKRDHQVLLVGLLDIDNFKKINDSYGHDIGDKVLVKLAHAFSVFFRQEDTYGRYGGEEFAFCILLQDNTQSLGICERLRKSIAELRFDVDPATSFALTVSIGTSVTLANAETSLEVELIAADKALYIAKQNGRNRVEINLQDAGC</sequence>
<dbReference type="Gene3D" id="3.30.450.20">
    <property type="entry name" value="PAS domain"/>
    <property type="match status" value="2"/>
</dbReference>
<feature type="domain" description="GGDEF" evidence="5">
    <location>
        <begin position="327"/>
        <end position="462"/>
    </location>
</feature>
<evidence type="ECO:0000256" key="2">
    <source>
        <dbReference type="SAM" id="Coils"/>
    </source>
</evidence>
<dbReference type="GO" id="GO:0003824">
    <property type="term" value="F:catalytic activity"/>
    <property type="evidence" value="ECO:0007669"/>
    <property type="project" value="UniProtKB-ARBA"/>
</dbReference>
<reference evidence="7" key="1">
    <citation type="submission" date="2016-02" db="EMBL/GenBank/DDBJ databases">
        <authorList>
            <person name="Schultz-Johansen M."/>
            <person name="Glaring M.A."/>
            <person name="Bech P.K."/>
            <person name="Stougaard P."/>
        </authorList>
    </citation>
    <scope>NUCLEOTIDE SEQUENCE [LARGE SCALE GENOMIC DNA]</scope>
    <source>
        <strain evidence="7">S66</strain>
    </source>
</reference>
<feature type="coiled-coil region" evidence="2">
    <location>
        <begin position="188"/>
        <end position="221"/>
    </location>
</feature>
<dbReference type="SMART" id="SM00086">
    <property type="entry name" value="PAC"/>
    <property type="match status" value="2"/>
</dbReference>
<dbReference type="SMART" id="SM00267">
    <property type="entry name" value="GGDEF"/>
    <property type="match status" value="1"/>
</dbReference>
<dbReference type="InterPro" id="IPR029787">
    <property type="entry name" value="Nucleotide_cyclase"/>
</dbReference>
<evidence type="ECO:0000259" key="4">
    <source>
        <dbReference type="PROSITE" id="PS50113"/>
    </source>
</evidence>
<dbReference type="InterPro" id="IPR000700">
    <property type="entry name" value="PAS-assoc_C"/>
</dbReference>
<dbReference type="PROSITE" id="PS50887">
    <property type="entry name" value="GGDEF"/>
    <property type="match status" value="1"/>
</dbReference>
<dbReference type="SUPFAM" id="SSF55073">
    <property type="entry name" value="Nucleotide cyclase"/>
    <property type="match status" value="1"/>
</dbReference>
<dbReference type="PROSITE" id="PS50113">
    <property type="entry name" value="PAC"/>
    <property type="match status" value="1"/>
</dbReference>
<dbReference type="InterPro" id="IPR035965">
    <property type="entry name" value="PAS-like_dom_sf"/>
</dbReference>
<feature type="domain" description="PAC" evidence="4">
    <location>
        <begin position="209"/>
        <end position="263"/>
    </location>
</feature>
<feature type="domain" description="PAS" evidence="3">
    <location>
        <begin position="131"/>
        <end position="208"/>
    </location>
</feature>
<dbReference type="CDD" id="cd00130">
    <property type="entry name" value="PAS"/>
    <property type="match status" value="2"/>
</dbReference>
<dbReference type="PANTHER" id="PTHR46663">
    <property type="entry name" value="DIGUANYLATE CYCLASE DGCT-RELATED"/>
    <property type="match status" value="1"/>
</dbReference>
<dbReference type="Gene3D" id="3.30.70.270">
    <property type="match status" value="1"/>
</dbReference>
<protein>
    <submittedName>
        <fullName evidence="6">Diguanylate cyclase</fullName>
    </submittedName>
</protein>
<comment type="caution">
    <text evidence="6">The sequence shown here is derived from an EMBL/GenBank/DDBJ whole genome shotgun (WGS) entry which is preliminary data.</text>
</comment>
<dbReference type="CDD" id="cd01949">
    <property type="entry name" value="GGDEF"/>
    <property type="match status" value="1"/>
</dbReference>
<evidence type="ECO:0000313" key="6">
    <source>
        <dbReference type="EMBL" id="KXI30399.1"/>
    </source>
</evidence>
<keyword evidence="7" id="KW-1185">Reference proteome</keyword>
<dbReference type="SUPFAM" id="SSF55785">
    <property type="entry name" value="PYP-like sensor domain (PAS domain)"/>
    <property type="match status" value="2"/>
</dbReference>
<dbReference type="NCBIfam" id="TIGR00229">
    <property type="entry name" value="sensory_box"/>
    <property type="match status" value="1"/>
</dbReference>
<dbReference type="Pfam" id="PF13426">
    <property type="entry name" value="PAS_9"/>
    <property type="match status" value="2"/>
</dbReference>
<evidence type="ECO:0000259" key="3">
    <source>
        <dbReference type="PROSITE" id="PS50112"/>
    </source>
</evidence>
<dbReference type="InterPro" id="IPR001610">
    <property type="entry name" value="PAC"/>
</dbReference>
<dbReference type="NCBIfam" id="TIGR00254">
    <property type="entry name" value="GGDEF"/>
    <property type="match status" value="1"/>
</dbReference>
<dbReference type="InterPro" id="IPR000160">
    <property type="entry name" value="GGDEF_dom"/>
</dbReference>
<comment type="cofactor">
    <cofactor evidence="1">
        <name>Mg(2+)</name>
        <dbReference type="ChEBI" id="CHEBI:18420"/>
    </cofactor>
</comment>
<dbReference type="OrthoDB" id="5800589at2"/>
<dbReference type="AlphaFoldDB" id="A0A136A598"/>
<dbReference type="InterPro" id="IPR043128">
    <property type="entry name" value="Rev_trsase/Diguanyl_cyclase"/>
</dbReference>
<evidence type="ECO:0000256" key="1">
    <source>
        <dbReference type="ARBA" id="ARBA00001946"/>
    </source>
</evidence>
<evidence type="ECO:0000313" key="7">
    <source>
        <dbReference type="Proteomes" id="UP000070299"/>
    </source>
</evidence>
<dbReference type="InterPro" id="IPR052163">
    <property type="entry name" value="DGC-Regulatory_Protein"/>
</dbReference>
<dbReference type="SMART" id="SM00091">
    <property type="entry name" value="PAS"/>
    <property type="match status" value="2"/>
</dbReference>
<dbReference type="InterPro" id="IPR000014">
    <property type="entry name" value="PAS"/>
</dbReference>
<dbReference type="FunFam" id="3.30.70.270:FF:000001">
    <property type="entry name" value="Diguanylate cyclase domain protein"/>
    <property type="match status" value="1"/>
</dbReference>
<dbReference type="PROSITE" id="PS50112">
    <property type="entry name" value="PAS"/>
    <property type="match status" value="2"/>
</dbReference>
<feature type="domain" description="PAS" evidence="3">
    <location>
        <begin position="5"/>
        <end position="53"/>
    </location>
</feature>
<dbReference type="Pfam" id="PF00990">
    <property type="entry name" value="GGDEF"/>
    <property type="match status" value="1"/>
</dbReference>
<accession>A0A136A598</accession>
<dbReference type="PANTHER" id="PTHR46663:SF3">
    <property type="entry name" value="SLL0267 PROTEIN"/>
    <property type="match status" value="1"/>
</dbReference>
<dbReference type="EMBL" id="LSNE01000003">
    <property type="protein sequence ID" value="KXI30399.1"/>
    <property type="molecule type" value="Genomic_DNA"/>
</dbReference>
<organism evidence="6 7">
    <name type="scientific">Paraglaciecola hydrolytica</name>
    <dbReference type="NCBI Taxonomy" id="1799789"/>
    <lineage>
        <taxon>Bacteria</taxon>
        <taxon>Pseudomonadati</taxon>
        <taxon>Pseudomonadota</taxon>
        <taxon>Gammaproteobacteria</taxon>
        <taxon>Alteromonadales</taxon>
        <taxon>Alteromonadaceae</taxon>
        <taxon>Paraglaciecola</taxon>
    </lineage>
</organism>
<proteinExistence type="predicted"/>
<name>A0A136A598_9ALTE</name>
<gene>
    <name evidence="6" type="ORF">AX660_10550</name>
</gene>